<name>A0AA90NGK5_9ACTN</name>
<evidence type="ECO:0000313" key="1">
    <source>
        <dbReference type="EMBL" id="MDP0398115.1"/>
    </source>
</evidence>
<dbReference type="InterPro" id="IPR029069">
    <property type="entry name" value="HotDog_dom_sf"/>
</dbReference>
<sequence length="161" mass="17611">MTDTTGTYKLWRKLSDKPLGKLAFSAGASLKAPYFASVTPYVSELEYGHAVVKGPKWWFVQNHIGTFHAIAACNLAEVGMGMVMEASTPSTHRWLPKSMKVDYLAKAESSLTATATFLEPVDWDAITAGQDVVVDIAIRDNKGTEVVHAQITTWVTPKPVK</sequence>
<dbReference type="Gene3D" id="3.10.129.10">
    <property type="entry name" value="Hotdog Thioesterase"/>
    <property type="match status" value="1"/>
</dbReference>
<dbReference type="InterPro" id="IPR027961">
    <property type="entry name" value="DUF4442"/>
</dbReference>
<accession>A0AA90NGK5</accession>
<dbReference type="Pfam" id="PF14539">
    <property type="entry name" value="DUF4442"/>
    <property type="match status" value="1"/>
</dbReference>
<reference evidence="1" key="1">
    <citation type="submission" date="2023-08" db="EMBL/GenBank/DDBJ databases">
        <title>The draft genome of Tsukamurella strandjordii strain 050030.</title>
        <authorList>
            <person name="Zhao F."/>
            <person name="Feng Y."/>
            <person name="Zong Z."/>
        </authorList>
    </citation>
    <scope>NUCLEOTIDE SEQUENCE</scope>
    <source>
        <strain evidence="1">050030</strain>
    </source>
</reference>
<gene>
    <name evidence="1" type="ORF">Q7X28_09265</name>
</gene>
<evidence type="ECO:0000313" key="2">
    <source>
        <dbReference type="Proteomes" id="UP001178281"/>
    </source>
</evidence>
<dbReference type="EMBL" id="JAUTIX010000003">
    <property type="protein sequence ID" value="MDP0398115.1"/>
    <property type="molecule type" value="Genomic_DNA"/>
</dbReference>
<dbReference type="Proteomes" id="UP001178281">
    <property type="component" value="Unassembled WGS sequence"/>
</dbReference>
<organism evidence="1 2">
    <name type="scientific">Tsukamurella strandjordii</name>
    <dbReference type="NCBI Taxonomy" id="147577"/>
    <lineage>
        <taxon>Bacteria</taxon>
        <taxon>Bacillati</taxon>
        <taxon>Actinomycetota</taxon>
        <taxon>Actinomycetes</taxon>
        <taxon>Mycobacteriales</taxon>
        <taxon>Tsukamurellaceae</taxon>
        <taxon>Tsukamurella</taxon>
    </lineage>
</organism>
<dbReference type="SUPFAM" id="SSF54637">
    <property type="entry name" value="Thioesterase/thiol ester dehydrase-isomerase"/>
    <property type="match status" value="1"/>
</dbReference>
<comment type="caution">
    <text evidence="1">The sequence shown here is derived from an EMBL/GenBank/DDBJ whole genome shotgun (WGS) entry which is preliminary data.</text>
</comment>
<dbReference type="CDD" id="cd03443">
    <property type="entry name" value="PaaI_thioesterase"/>
    <property type="match status" value="1"/>
</dbReference>
<protein>
    <submittedName>
        <fullName evidence="1">Hotdog fold domain-containing protein</fullName>
    </submittedName>
</protein>
<proteinExistence type="predicted"/>
<keyword evidence="2" id="KW-1185">Reference proteome</keyword>
<dbReference type="AlphaFoldDB" id="A0AA90NGK5"/>
<dbReference type="RefSeq" id="WP_220657933.1">
    <property type="nucleotide sequence ID" value="NZ_BAAAII010000004.1"/>
</dbReference>